<feature type="compositionally biased region" description="Low complexity" evidence="2">
    <location>
        <begin position="112"/>
        <end position="124"/>
    </location>
</feature>
<feature type="region of interest" description="Disordered" evidence="2">
    <location>
        <begin position="90"/>
        <end position="143"/>
    </location>
</feature>
<dbReference type="VEuPathDB" id="CryptoDB:Cvel_17336"/>
<name>A0A0G4FKD0_9ALVE</name>
<dbReference type="EMBL" id="CDMZ01000415">
    <property type="protein sequence ID" value="CEM13834.1"/>
    <property type="molecule type" value="Genomic_DNA"/>
</dbReference>
<reference evidence="3" key="1">
    <citation type="submission" date="2014-11" db="EMBL/GenBank/DDBJ databases">
        <authorList>
            <person name="Otto D Thomas"/>
            <person name="Naeem Raeece"/>
        </authorList>
    </citation>
    <scope>NUCLEOTIDE SEQUENCE</scope>
</reference>
<feature type="compositionally biased region" description="Pro residues" evidence="2">
    <location>
        <begin position="102"/>
        <end position="111"/>
    </location>
</feature>
<evidence type="ECO:0000313" key="3">
    <source>
        <dbReference type="EMBL" id="CEM13834.1"/>
    </source>
</evidence>
<accession>A0A0G4FKD0</accession>
<feature type="coiled-coil region" evidence="1">
    <location>
        <begin position="383"/>
        <end position="411"/>
    </location>
</feature>
<gene>
    <name evidence="3" type="ORF">Cvel_17336</name>
</gene>
<organism evidence="3">
    <name type="scientific">Chromera velia CCMP2878</name>
    <dbReference type="NCBI Taxonomy" id="1169474"/>
    <lineage>
        <taxon>Eukaryota</taxon>
        <taxon>Sar</taxon>
        <taxon>Alveolata</taxon>
        <taxon>Colpodellida</taxon>
        <taxon>Chromeraceae</taxon>
        <taxon>Chromera</taxon>
    </lineage>
</organism>
<evidence type="ECO:0000256" key="1">
    <source>
        <dbReference type="SAM" id="Coils"/>
    </source>
</evidence>
<feature type="region of interest" description="Disordered" evidence="2">
    <location>
        <begin position="296"/>
        <end position="356"/>
    </location>
</feature>
<keyword evidence="1" id="KW-0175">Coiled coil</keyword>
<protein>
    <submittedName>
        <fullName evidence="3">Uncharacterized protein</fullName>
    </submittedName>
</protein>
<evidence type="ECO:0000256" key="2">
    <source>
        <dbReference type="SAM" id="MobiDB-lite"/>
    </source>
</evidence>
<proteinExistence type="predicted"/>
<feature type="compositionally biased region" description="Low complexity" evidence="2">
    <location>
        <begin position="307"/>
        <end position="356"/>
    </location>
</feature>
<dbReference type="AlphaFoldDB" id="A0A0G4FKD0"/>
<sequence length="573" mass="63121">MAGITTREWPVCSSGTVGGKLSWTNGVPVLPLGRAKGTLDPGTTWHQPRKHVLVALCQKEPTCLHVGISFRTRGKWRNFAYRKEKNYRELEKGEKNGDLAPVTPPEDPSMPGPSSVPAAPPGSAHEIQGEAKGGKKRKGEAAEDSSPLHDMCVWGLYDPAEFGLILDVTGHPFFLEIVGIAFVNPDTPETHGGKYFVNCLTLSEYANRKHNVCGGAQWTQLMNAKIICALNVLFLFPLYTRSSRSPLMGFPFQSTTKASPHFKERQRRKDSLLAGAGGQLAFPTLSLFAPQAQGGGFGMSLQPHPQPSLSGPGAPQQQQQAVASSFLSAPGVPRQQVGQVPMQQQQQQGSGMPLQQQHVQEQQAPVPPVEQQEWNEHKNLERMGELQQAKERFIEKQREEEEKEKERLRMLPAYRAMLEAFPEFVRPHLGGRGLRENEDGSCTSAWSPSNKQPEVGELIQIWYRCDGDHGGPGVRKQERARVEMRGIHDTTREGYSYIRWVNPLHIPTKTGSKIISDQSGGAWLPLHQMEWSKITGPEEVKLKRLLGTLGWGRPIGKAASSSSSSSSSCSSAV</sequence>